<reference evidence="4 5" key="1">
    <citation type="journal article" date="2018" name="Syst. Appl. Microbiol.">
        <title>Ereboglobus luteus gen. nov. sp. nov. from cockroach guts, and new insights into the oxygen relationship of the genera Opitutus and Didymococcus (Verrucomicrobia: Opitutaceae).</title>
        <authorList>
            <person name="Tegtmeier D."/>
            <person name="Belitz A."/>
            <person name="Radek R."/>
            <person name="Heimerl T."/>
            <person name="Brune A."/>
        </authorList>
    </citation>
    <scope>NUCLEOTIDE SEQUENCE [LARGE SCALE GENOMIC DNA]</scope>
    <source>
        <strain evidence="4 5">Ho45</strain>
    </source>
</reference>
<comment type="similarity">
    <text evidence="1">Belongs to the 3-beta-HSD family.</text>
</comment>
<dbReference type="OrthoDB" id="9811743at2"/>
<dbReference type="InterPro" id="IPR036291">
    <property type="entry name" value="NAD(P)-bd_dom_sf"/>
</dbReference>
<organism evidence="4 5">
    <name type="scientific">Ereboglobus luteus</name>
    <dbReference type="NCBI Taxonomy" id="1796921"/>
    <lineage>
        <taxon>Bacteria</taxon>
        <taxon>Pseudomonadati</taxon>
        <taxon>Verrucomicrobiota</taxon>
        <taxon>Opitutia</taxon>
        <taxon>Opitutales</taxon>
        <taxon>Opitutaceae</taxon>
        <taxon>Ereboglobus</taxon>
    </lineage>
</organism>
<accession>A0A2U8E2V0</accession>
<dbReference type="GO" id="GO:0006694">
    <property type="term" value="P:steroid biosynthetic process"/>
    <property type="evidence" value="ECO:0007669"/>
    <property type="project" value="InterPro"/>
</dbReference>
<evidence type="ECO:0000256" key="1">
    <source>
        <dbReference type="ARBA" id="ARBA00009219"/>
    </source>
</evidence>
<dbReference type="EMBL" id="CP023004">
    <property type="protein sequence ID" value="AWI09151.1"/>
    <property type="molecule type" value="Genomic_DNA"/>
</dbReference>
<protein>
    <submittedName>
        <fullName evidence="4">3-beta hydroxysteroid dehydrogenase</fullName>
    </submittedName>
</protein>
<dbReference type="Gene3D" id="3.40.50.720">
    <property type="entry name" value="NAD(P)-binding Rossmann-like Domain"/>
    <property type="match status" value="1"/>
</dbReference>
<proteinExistence type="inferred from homology"/>
<dbReference type="RefSeq" id="WP_108824965.1">
    <property type="nucleotide sequence ID" value="NZ_CP023004.1"/>
</dbReference>
<evidence type="ECO:0000259" key="3">
    <source>
        <dbReference type="Pfam" id="PF01073"/>
    </source>
</evidence>
<gene>
    <name evidence="4" type="ORF">CKA38_07780</name>
</gene>
<keyword evidence="5" id="KW-1185">Reference proteome</keyword>
<dbReference type="InterPro" id="IPR050177">
    <property type="entry name" value="Lipid_A_modif_metabolic_enz"/>
</dbReference>
<dbReference type="PANTHER" id="PTHR43245:SF51">
    <property type="entry name" value="SHORT CHAIN DEHYDROGENASE_REDUCTASE FAMILY 42E, MEMBER 2"/>
    <property type="match status" value="1"/>
</dbReference>
<dbReference type="KEGG" id="elut:CKA38_07780"/>
<evidence type="ECO:0000313" key="5">
    <source>
        <dbReference type="Proteomes" id="UP000244896"/>
    </source>
</evidence>
<evidence type="ECO:0000256" key="2">
    <source>
        <dbReference type="ARBA" id="ARBA00023002"/>
    </source>
</evidence>
<feature type="domain" description="3-beta hydroxysteroid dehydrogenase/isomerase" evidence="3">
    <location>
        <begin position="21"/>
        <end position="265"/>
    </location>
</feature>
<dbReference type="GO" id="GO:0016616">
    <property type="term" value="F:oxidoreductase activity, acting on the CH-OH group of donors, NAD or NADP as acceptor"/>
    <property type="evidence" value="ECO:0007669"/>
    <property type="project" value="InterPro"/>
</dbReference>
<dbReference type="SUPFAM" id="SSF51735">
    <property type="entry name" value="NAD(P)-binding Rossmann-fold domains"/>
    <property type="match status" value="1"/>
</dbReference>
<sequence>MPSSDSAIQPLSHSAHSFPVLVTGGTGFLGRHIVGRLLAQGRPVTVLARRVADDLVARGARFIAASLDDAGALRDACAGVHTVFHVAAKVGVWGRYDDFYRANVIGTRTLLASAREHGVRCFVHTSTPSVVYNGLDLAGADESLPLTTRCPSAYPLTKAIAEREVLAANSPGLRTVALRPHLIWGNDDPHLIPRVLAQARGGRLRIVGDGRNRVDMVHVENATDAHLLAETNIGQCAGRAYFITNNEPVVLWEWINNLLVSLGERPVGKRISLRAASAIGACCEAAWRVLPLRGEPPMTRFVASELAKDHWFNATASYRDIGYSPRVSMAGGTAALIESLKAK</sequence>
<name>A0A2U8E2V0_9BACT</name>
<dbReference type="Proteomes" id="UP000244896">
    <property type="component" value="Chromosome"/>
</dbReference>
<dbReference type="PANTHER" id="PTHR43245">
    <property type="entry name" value="BIFUNCTIONAL POLYMYXIN RESISTANCE PROTEIN ARNA"/>
    <property type="match status" value="1"/>
</dbReference>
<dbReference type="Pfam" id="PF01073">
    <property type="entry name" value="3Beta_HSD"/>
    <property type="match status" value="1"/>
</dbReference>
<keyword evidence="2" id="KW-0560">Oxidoreductase</keyword>
<evidence type="ECO:0000313" key="4">
    <source>
        <dbReference type="EMBL" id="AWI09151.1"/>
    </source>
</evidence>
<dbReference type="InterPro" id="IPR002225">
    <property type="entry name" value="3Beta_OHSteriod_DH/Estase"/>
</dbReference>
<dbReference type="AlphaFoldDB" id="A0A2U8E2V0"/>